<gene>
    <name evidence="2" type="ORF">COT77_01990</name>
</gene>
<dbReference type="EMBL" id="PEZV01000018">
    <property type="protein sequence ID" value="PIT97340.1"/>
    <property type="molecule type" value="Genomic_DNA"/>
</dbReference>
<reference evidence="3" key="1">
    <citation type="submission" date="2017-09" db="EMBL/GenBank/DDBJ databases">
        <title>Depth-based differentiation of microbial function through sediment-hosted aquifers and enrichment of novel symbionts in the deep terrestrial subsurface.</title>
        <authorList>
            <person name="Probst A.J."/>
            <person name="Ladd B."/>
            <person name="Jarett J.K."/>
            <person name="Geller-Mcgrath D.E."/>
            <person name="Sieber C.M.K."/>
            <person name="Emerson J.B."/>
            <person name="Anantharaman K."/>
            <person name="Thomas B.C."/>
            <person name="Malmstrom R."/>
            <person name="Stieglmeier M."/>
            <person name="Klingl A."/>
            <person name="Woyke T."/>
            <person name="Ryan C.M."/>
            <person name="Banfield J.F."/>
        </authorList>
    </citation>
    <scope>NUCLEOTIDE SEQUENCE [LARGE SCALE GENOMIC DNA]</scope>
</reference>
<accession>A0A2M6WX23</accession>
<comment type="caution">
    <text evidence="2">The sequence shown here is derived from an EMBL/GenBank/DDBJ whole genome shotgun (WGS) entry which is preliminary data.</text>
</comment>
<sequence>MKIKLKNKKVIILITLILVVAVLVMITTAYLIFYPKEKTETEKTLVHPPCLKEDEQADFKIERLGKYPSIEYDKGFVEVVVKEIGTDKEITKFKIDNIINPSHYHLVELHRCNVYVIRVFNYDPSKTEQDPGYKDEIWIYDYKGSGKSLILLSEKPEEFIPYYSLDFRIDPKEKHIILVKGYLGKEDYSLIIKDLNTKEDVFVLVAKEIFKQYPNIIGNFNMREWTKDGRYFWGDIFDGAYVLAYFRIDTQSWKYDIYEAPDGAMGGFPPNIDTGYVPIQPGQVWTGDYQLTQELKEQYRKEGKKSELYLYNLFTKEKIFIETTDEPLFSFKPKWISDTELEYYLPSGERRVYNIESE</sequence>
<organism evidence="2 3">
    <name type="scientific">Candidatus Berkelbacteria bacterium CG10_big_fil_rev_8_21_14_0_10_41_12</name>
    <dbReference type="NCBI Taxonomy" id="1974513"/>
    <lineage>
        <taxon>Bacteria</taxon>
        <taxon>Candidatus Berkelbacteria</taxon>
    </lineage>
</organism>
<dbReference type="Proteomes" id="UP000228596">
    <property type="component" value="Unassembled WGS sequence"/>
</dbReference>
<keyword evidence="1" id="KW-0812">Transmembrane</keyword>
<evidence type="ECO:0000313" key="3">
    <source>
        <dbReference type="Proteomes" id="UP000228596"/>
    </source>
</evidence>
<keyword evidence="1" id="KW-0472">Membrane</keyword>
<dbReference type="AlphaFoldDB" id="A0A2M6WX23"/>
<name>A0A2M6WX23_9BACT</name>
<proteinExistence type="predicted"/>
<evidence type="ECO:0000313" key="2">
    <source>
        <dbReference type="EMBL" id="PIT97340.1"/>
    </source>
</evidence>
<keyword evidence="1" id="KW-1133">Transmembrane helix</keyword>
<protein>
    <submittedName>
        <fullName evidence="2">Uncharacterized protein</fullName>
    </submittedName>
</protein>
<feature type="transmembrane region" description="Helical" evidence="1">
    <location>
        <begin position="12"/>
        <end position="33"/>
    </location>
</feature>
<evidence type="ECO:0000256" key="1">
    <source>
        <dbReference type="SAM" id="Phobius"/>
    </source>
</evidence>